<sequence>MSMEMDRYFLTIALDEAEIALKEGTVPIGAVLVDPEGNILSKGRNRIFTTSDPTCHAEIDVIRQAGKNLLDPRYKNKCTLYSTVEPCPMCSGALILADIARAVWALSDDYLGAMRIMKQGNHFRHKFDKVSVTAMPYRDLAIRSQELHRLWNERRGQAYVVSDID</sequence>
<dbReference type="PANTHER" id="PTHR11079:SF202">
    <property type="entry name" value="TRNA-SPECIFIC ADENOSINE DEAMINASE"/>
    <property type="match status" value="1"/>
</dbReference>
<dbReference type="Pfam" id="PF00383">
    <property type="entry name" value="dCMP_cyt_deam_1"/>
    <property type="match status" value="1"/>
</dbReference>
<feature type="domain" description="CMP/dCMP-type deaminase" evidence="3">
    <location>
        <begin position="4"/>
        <end position="130"/>
    </location>
</feature>
<accession>A0ABS7D6U0</accession>
<dbReference type="InterPro" id="IPR016193">
    <property type="entry name" value="Cytidine_deaminase-like"/>
</dbReference>
<dbReference type="Proteomes" id="UP000812277">
    <property type="component" value="Unassembled WGS sequence"/>
</dbReference>
<reference evidence="4 5" key="1">
    <citation type="submission" date="2021-07" db="EMBL/GenBank/DDBJ databases">
        <title>Paenibacillus radiodurans sp. nov., isolated from the southeastern edge of Tengger Desert.</title>
        <authorList>
            <person name="Zhang G."/>
        </authorList>
    </citation>
    <scope>NUCLEOTIDE SEQUENCE [LARGE SCALE GENOMIC DNA]</scope>
    <source>
        <strain evidence="4 5">DT7-4</strain>
    </source>
</reference>
<evidence type="ECO:0000259" key="3">
    <source>
        <dbReference type="PROSITE" id="PS51747"/>
    </source>
</evidence>
<proteinExistence type="predicted"/>
<dbReference type="EMBL" id="JAHZIJ010000007">
    <property type="protein sequence ID" value="MBW7475554.1"/>
    <property type="molecule type" value="Genomic_DNA"/>
</dbReference>
<dbReference type="InterPro" id="IPR002125">
    <property type="entry name" value="CMP_dCMP_dom"/>
</dbReference>
<evidence type="ECO:0000256" key="2">
    <source>
        <dbReference type="ARBA" id="ARBA00022833"/>
    </source>
</evidence>
<keyword evidence="5" id="KW-1185">Reference proteome</keyword>
<dbReference type="PANTHER" id="PTHR11079">
    <property type="entry name" value="CYTOSINE DEAMINASE FAMILY MEMBER"/>
    <property type="match status" value="1"/>
</dbReference>
<name>A0ABS7D6U0_9BACL</name>
<keyword evidence="2" id="KW-0862">Zinc</keyword>
<gene>
    <name evidence="4" type="ORF">K0T92_12405</name>
</gene>
<comment type="caution">
    <text evidence="4">The sequence shown here is derived from an EMBL/GenBank/DDBJ whole genome shotgun (WGS) entry which is preliminary data.</text>
</comment>
<evidence type="ECO:0000313" key="5">
    <source>
        <dbReference type="Proteomes" id="UP000812277"/>
    </source>
</evidence>
<dbReference type="SUPFAM" id="SSF53927">
    <property type="entry name" value="Cytidine deaminase-like"/>
    <property type="match status" value="1"/>
</dbReference>
<dbReference type="PROSITE" id="PS51747">
    <property type="entry name" value="CYT_DCMP_DEAMINASES_2"/>
    <property type="match status" value="1"/>
</dbReference>
<dbReference type="CDD" id="cd01285">
    <property type="entry name" value="nucleoside_deaminase"/>
    <property type="match status" value="1"/>
</dbReference>
<keyword evidence="1" id="KW-0479">Metal-binding</keyword>
<dbReference type="PROSITE" id="PS00903">
    <property type="entry name" value="CYT_DCMP_DEAMINASES_1"/>
    <property type="match status" value="1"/>
</dbReference>
<evidence type="ECO:0000256" key="1">
    <source>
        <dbReference type="ARBA" id="ARBA00022723"/>
    </source>
</evidence>
<dbReference type="Gene3D" id="3.40.140.10">
    <property type="entry name" value="Cytidine Deaminase, domain 2"/>
    <property type="match status" value="1"/>
</dbReference>
<organism evidence="4 5">
    <name type="scientific">Paenibacillus oenotherae</name>
    <dbReference type="NCBI Taxonomy" id="1435645"/>
    <lineage>
        <taxon>Bacteria</taxon>
        <taxon>Bacillati</taxon>
        <taxon>Bacillota</taxon>
        <taxon>Bacilli</taxon>
        <taxon>Bacillales</taxon>
        <taxon>Paenibacillaceae</taxon>
        <taxon>Paenibacillus</taxon>
    </lineage>
</organism>
<evidence type="ECO:0000313" key="4">
    <source>
        <dbReference type="EMBL" id="MBW7475554.1"/>
    </source>
</evidence>
<protein>
    <submittedName>
        <fullName evidence="4">Nucleoside deaminase</fullName>
    </submittedName>
</protein>
<dbReference type="InterPro" id="IPR016192">
    <property type="entry name" value="APOBEC/CMP_deaminase_Zn-bd"/>
</dbReference>